<dbReference type="Proteomes" id="UP000275267">
    <property type="component" value="Unassembled WGS sequence"/>
</dbReference>
<organism evidence="2 3">
    <name type="scientific">Panicum miliaceum</name>
    <name type="common">Proso millet</name>
    <name type="synonym">Broomcorn millet</name>
    <dbReference type="NCBI Taxonomy" id="4540"/>
    <lineage>
        <taxon>Eukaryota</taxon>
        <taxon>Viridiplantae</taxon>
        <taxon>Streptophyta</taxon>
        <taxon>Embryophyta</taxon>
        <taxon>Tracheophyta</taxon>
        <taxon>Spermatophyta</taxon>
        <taxon>Magnoliopsida</taxon>
        <taxon>Liliopsida</taxon>
        <taxon>Poales</taxon>
        <taxon>Poaceae</taxon>
        <taxon>PACMAD clade</taxon>
        <taxon>Panicoideae</taxon>
        <taxon>Panicodae</taxon>
        <taxon>Paniceae</taxon>
        <taxon>Panicinae</taxon>
        <taxon>Panicum</taxon>
        <taxon>Panicum sect. Panicum</taxon>
    </lineage>
</organism>
<keyword evidence="3" id="KW-1185">Reference proteome</keyword>
<evidence type="ECO:0000313" key="2">
    <source>
        <dbReference type="EMBL" id="RLN40087.1"/>
    </source>
</evidence>
<sequence>MSPQFQKQRRPELYLRREDELPIAKNFASRLPPVLVRAIPPSALHSPPHPHLIFSSIHHAPFTHRQTSRDIFNPSARCPLGSLQHRRAQGPWGDAGARSASPASVSSCSAAASSSFCSPRAVDPRRPRVEQFARYY</sequence>
<protein>
    <submittedName>
        <fullName evidence="2">Uncharacterized protein</fullName>
    </submittedName>
</protein>
<evidence type="ECO:0000256" key="1">
    <source>
        <dbReference type="SAM" id="MobiDB-lite"/>
    </source>
</evidence>
<dbReference type="EMBL" id="PQIB02000001">
    <property type="protein sequence ID" value="RLN40087.1"/>
    <property type="molecule type" value="Genomic_DNA"/>
</dbReference>
<gene>
    <name evidence="2" type="ORF">C2845_PM01G02990</name>
</gene>
<feature type="region of interest" description="Disordered" evidence="1">
    <location>
        <begin position="85"/>
        <end position="104"/>
    </location>
</feature>
<reference evidence="3" key="1">
    <citation type="journal article" date="2019" name="Nat. Commun.">
        <title>The genome of broomcorn millet.</title>
        <authorList>
            <person name="Zou C."/>
            <person name="Miki D."/>
            <person name="Li D."/>
            <person name="Tang Q."/>
            <person name="Xiao L."/>
            <person name="Rajput S."/>
            <person name="Deng P."/>
            <person name="Jia W."/>
            <person name="Huang R."/>
            <person name="Zhang M."/>
            <person name="Sun Y."/>
            <person name="Hu J."/>
            <person name="Fu X."/>
            <person name="Schnable P.S."/>
            <person name="Li F."/>
            <person name="Zhang H."/>
            <person name="Feng B."/>
            <person name="Zhu X."/>
            <person name="Liu R."/>
            <person name="Schnable J.C."/>
            <person name="Zhu J.-K."/>
            <person name="Zhang H."/>
        </authorList>
    </citation>
    <scope>NUCLEOTIDE SEQUENCE [LARGE SCALE GENOMIC DNA]</scope>
</reference>
<proteinExistence type="predicted"/>
<accession>A0A3L6TIE4</accession>
<comment type="caution">
    <text evidence="2">The sequence shown here is derived from an EMBL/GenBank/DDBJ whole genome shotgun (WGS) entry which is preliminary data.</text>
</comment>
<dbReference type="AlphaFoldDB" id="A0A3L6TIE4"/>
<evidence type="ECO:0000313" key="3">
    <source>
        <dbReference type="Proteomes" id="UP000275267"/>
    </source>
</evidence>
<name>A0A3L6TIE4_PANMI</name>
<feature type="compositionally biased region" description="Low complexity" evidence="1">
    <location>
        <begin position="95"/>
        <end position="104"/>
    </location>
</feature>